<evidence type="ECO:0000313" key="2">
    <source>
        <dbReference type="EMBL" id="ADJ22406.1"/>
    </source>
</evidence>
<dbReference type="GO" id="GO:0009055">
    <property type="term" value="F:electron transfer activity"/>
    <property type="evidence" value="ECO:0007669"/>
    <property type="project" value="InterPro"/>
</dbReference>
<feature type="signal peptide" evidence="1">
    <location>
        <begin position="1"/>
        <end position="24"/>
    </location>
</feature>
<sequence length="150" mass="16019" precursor="true">MRISWSAAAVLPLAAMMVAGSVVAKDRAPGKGDQREAVMLNREEAQELLAGMRTYLETIQDIVSALADNKTARVPKIAARSGNKMLSGINPMTGLKAPVGFTMMSLDTHDKFDKLAEKAGRGASRTEVLTDLADILNNCSGCHAAYKLAR</sequence>
<feature type="chain" id="PRO_5003116321" description="Cytochrome c" evidence="1">
    <location>
        <begin position="25"/>
        <end position="150"/>
    </location>
</feature>
<dbReference type="GO" id="GO:0020037">
    <property type="term" value="F:heme binding"/>
    <property type="evidence" value="ECO:0007669"/>
    <property type="project" value="InterPro"/>
</dbReference>
<gene>
    <name evidence="2" type="ordered locus">Hden_0585</name>
</gene>
<dbReference type="EMBL" id="CP002083">
    <property type="protein sequence ID" value="ADJ22406.1"/>
    <property type="molecule type" value="Genomic_DNA"/>
</dbReference>
<dbReference type="STRING" id="582899.Hden_0585"/>
<dbReference type="InterPro" id="IPR010980">
    <property type="entry name" value="Cyt_c/b562"/>
</dbReference>
<accession>D8JSS1</accession>
<dbReference type="AlphaFoldDB" id="D8JSS1"/>
<dbReference type="Proteomes" id="UP000002033">
    <property type="component" value="Chromosome"/>
</dbReference>
<evidence type="ECO:0008006" key="4">
    <source>
        <dbReference type="Google" id="ProtNLM"/>
    </source>
</evidence>
<dbReference type="GO" id="GO:0022900">
    <property type="term" value="P:electron transport chain"/>
    <property type="evidence" value="ECO:0007669"/>
    <property type="project" value="InterPro"/>
</dbReference>
<name>D8JSS1_HYPDA</name>
<proteinExistence type="predicted"/>
<dbReference type="SUPFAM" id="SSF47175">
    <property type="entry name" value="Cytochromes"/>
    <property type="match status" value="1"/>
</dbReference>
<keyword evidence="1" id="KW-0732">Signal</keyword>
<dbReference type="KEGG" id="hdn:Hden_0585"/>
<dbReference type="HOGENOM" id="CLU_115809_1_0_5"/>
<reference evidence="3" key="1">
    <citation type="journal article" date="2011" name="J. Bacteriol.">
        <title>Genome sequences of eight morphologically diverse alphaproteobacteria.</title>
        <authorList>
            <consortium name="US DOE Joint Genome Institute"/>
            <person name="Brown P.J."/>
            <person name="Kysela D.T."/>
            <person name="Buechlein A."/>
            <person name="Hemmerich C."/>
            <person name="Brun Y.V."/>
        </authorList>
    </citation>
    <scope>NUCLEOTIDE SEQUENCE [LARGE SCALE GENOMIC DNA]</scope>
    <source>
        <strain evidence="3">ATCC 51888 / DSM 1869 / NCIB 11706 / TK 0415</strain>
    </source>
</reference>
<evidence type="ECO:0000313" key="3">
    <source>
        <dbReference type="Proteomes" id="UP000002033"/>
    </source>
</evidence>
<dbReference type="RefSeq" id="WP_013214623.1">
    <property type="nucleotide sequence ID" value="NC_014313.1"/>
</dbReference>
<evidence type="ECO:0000256" key="1">
    <source>
        <dbReference type="SAM" id="SignalP"/>
    </source>
</evidence>
<dbReference type="OrthoDB" id="1150802at2"/>
<keyword evidence="3" id="KW-1185">Reference proteome</keyword>
<dbReference type="GO" id="GO:0005506">
    <property type="term" value="F:iron ion binding"/>
    <property type="evidence" value="ECO:0007669"/>
    <property type="project" value="InterPro"/>
</dbReference>
<protein>
    <recommendedName>
        <fullName evidence="4">Cytochrome c</fullName>
    </recommendedName>
</protein>
<organism evidence="2 3">
    <name type="scientific">Hyphomicrobium denitrificans (strain ATCC 51888 / DSM 1869 / NCIMB 11706 / TK 0415)</name>
    <dbReference type="NCBI Taxonomy" id="582899"/>
    <lineage>
        <taxon>Bacteria</taxon>
        <taxon>Pseudomonadati</taxon>
        <taxon>Pseudomonadota</taxon>
        <taxon>Alphaproteobacteria</taxon>
        <taxon>Hyphomicrobiales</taxon>
        <taxon>Hyphomicrobiaceae</taxon>
        <taxon>Hyphomicrobium</taxon>
    </lineage>
</organism>